<accession>A0A425DPF5</accession>
<dbReference type="EMBL" id="MZMZ02000256">
    <property type="protein sequence ID" value="RQM31110.1"/>
    <property type="molecule type" value="Genomic_DNA"/>
</dbReference>
<evidence type="ECO:0000256" key="1">
    <source>
        <dbReference type="SAM" id="MobiDB-lite"/>
    </source>
</evidence>
<reference evidence="2" key="1">
    <citation type="submission" date="2018-07" db="EMBL/GenBank/DDBJ databases">
        <title>Annotation of Aphanomyces astaci genome assembly.</title>
        <authorList>
            <person name="Studholme D.J."/>
        </authorList>
    </citation>
    <scope>NUCLEOTIDE SEQUENCE [LARGE SCALE GENOMIC DNA]</scope>
    <source>
        <strain evidence="2">Pc</strain>
    </source>
</reference>
<evidence type="ECO:0000313" key="2">
    <source>
        <dbReference type="EMBL" id="RQM31110.1"/>
    </source>
</evidence>
<dbReference type="Proteomes" id="UP000284702">
    <property type="component" value="Unassembled WGS sequence"/>
</dbReference>
<sequence length="123" mass="13385">MVELIEVIVKGLCTAYALAIFGVTQLLKNEARDRFFLYMTYVLAMTLKEKKKKKPDIATKKDPLVGLTQAEILAAQREKAKDIGGIGEAKGGGMKAKKPKGSPKRKGPPKKDKGPKKGDSNNV</sequence>
<dbReference type="AlphaFoldDB" id="A0A425DPF5"/>
<dbReference type="VEuPathDB" id="FungiDB:H257_04841"/>
<feature type="compositionally biased region" description="Gly residues" evidence="1">
    <location>
        <begin position="84"/>
        <end position="94"/>
    </location>
</feature>
<evidence type="ECO:0000313" key="3">
    <source>
        <dbReference type="Proteomes" id="UP000284702"/>
    </source>
</evidence>
<feature type="compositionally biased region" description="Basic and acidic residues" evidence="1">
    <location>
        <begin position="109"/>
        <end position="123"/>
    </location>
</feature>
<gene>
    <name evidence="2" type="ORF">B5M09_006752</name>
</gene>
<proteinExistence type="predicted"/>
<organism evidence="2 3">
    <name type="scientific">Aphanomyces astaci</name>
    <name type="common">Crayfish plague agent</name>
    <dbReference type="NCBI Taxonomy" id="112090"/>
    <lineage>
        <taxon>Eukaryota</taxon>
        <taxon>Sar</taxon>
        <taxon>Stramenopiles</taxon>
        <taxon>Oomycota</taxon>
        <taxon>Saprolegniomycetes</taxon>
        <taxon>Saprolegniales</taxon>
        <taxon>Verrucalvaceae</taxon>
        <taxon>Aphanomyces</taxon>
    </lineage>
</organism>
<feature type="compositionally biased region" description="Basic residues" evidence="1">
    <location>
        <begin position="95"/>
        <end position="108"/>
    </location>
</feature>
<feature type="region of interest" description="Disordered" evidence="1">
    <location>
        <begin position="83"/>
        <end position="123"/>
    </location>
</feature>
<name>A0A425DPF5_APHAT</name>
<comment type="caution">
    <text evidence="2">The sequence shown here is derived from an EMBL/GenBank/DDBJ whole genome shotgun (WGS) entry which is preliminary data.</text>
</comment>
<protein>
    <submittedName>
        <fullName evidence="2">Uncharacterized protein</fullName>
    </submittedName>
</protein>
<keyword evidence="3" id="KW-1185">Reference proteome</keyword>